<dbReference type="CDD" id="cd06581">
    <property type="entry name" value="TM_PBP1_LivM_like"/>
    <property type="match status" value="1"/>
</dbReference>
<evidence type="ECO:0000256" key="4">
    <source>
        <dbReference type="ARBA" id="ARBA00022989"/>
    </source>
</evidence>
<dbReference type="RefSeq" id="WP_418158890.1">
    <property type="nucleotide sequence ID" value="NZ_JBBLZC010000006.1"/>
</dbReference>
<evidence type="ECO:0000256" key="1">
    <source>
        <dbReference type="ARBA" id="ARBA00004651"/>
    </source>
</evidence>
<evidence type="ECO:0000256" key="2">
    <source>
        <dbReference type="ARBA" id="ARBA00022475"/>
    </source>
</evidence>
<proteinExistence type="predicted"/>
<feature type="transmembrane region" description="Helical" evidence="6">
    <location>
        <begin position="166"/>
        <end position="189"/>
    </location>
</feature>
<accession>A0ABU8XQA3</accession>
<feature type="transmembrane region" description="Helical" evidence="6">
    <location>
        <begin position="260"/>
        <end position="285"/>
    </location>
</feature>
<dbReference type="Proteomes" id="UP001375743">
    <property type="component" value="Unassembled WGS sequence"/>
</dbReference>
<dbReference type="PANTHER" id="PTHR30482:SF20">
    <property type="entry name" value="HIGH-AFFINITY BRANCHED-CHAIN AMINO ACID TRANSPORT SYSTEM PERMEASE PROTEIN LIVM"/>
    <property type="match status" value="1"/>
</dbReference>
<feature type="transmembrane region" description="Helical" evidence="6">
    <location>
        <begin position="223"/>
        <end position="248"/>
    </location>
</feature>
<feature type="transmembrane region" description="Helical" evidence="6">
    <location>
        <begin position="75"/>
        <end position="93"/>
    </location>
</feature>
<evidence type="ECO:0000256" key="3">
    <source>
        <dbReference type="ARBA" id="ARBA00022692"/>
    </source>
</evidence>
<keyword evidence="8" id="KW-1185">Reference proteome</keyword>
<evidence type="ECO:0000313" key="7">
    <source>
        <dbReference type="EMBL" id="MEK0083041.1"/>
    </source>
</evidence>
<keyword evidence="5 6" id="KW-0472">Membrane</keyword>
<comment type="subcellular location">
    <subcellularLocation>
        <location evidence="1">Cell membrane</location>
        <topology evidence="1">Multi-pass membrane protein</topology>
    </subcellularLocation>
</comment>
<feature type="transmembrane region" description="Helical" evidence="6">
    <location>
        <begin position="21"/>
        <end position="42"/>
    </location>
</feature>
<organism evidence="7 8">
    <name type="scientific">Benzoatithermus flavus</name>
    <dbReference type="NCBI Taxonomy" id="3108223"/>
    <lineage>
        <taxon>Bacteria</taxon>
        <taxon>Pseudomonadati</taxon>
        <taxon>Pseudomonadota</taxon>
        <taxon>Alphaproteobacteria</taxon>
        <taxon>Geminicoccales</taxon>
        <taxon>Geminicoccaceae</taxon>
        <taxon>Benzoatithermus</taxon>
    </lineage>
</organism>
<name>A0ABU8XQA3_9PROT</name>
<evidence type="ECO:0000313" key="8">
    <source>
        <dbReference type="Proteomes" id="UP001375743"/>
    </source>
</evidence>
<sequence length="326" mass="35009">MRTQPLSPPATTELPGRPRAGLGRMALAVVAALLYLVAVPLLLADRPYFLNVLTNASILSFASLGVWVTFTIGRINIAQGAFAMIGGYVTAILSTRYGLPFWLCLPFSAVVAALVGIAIGLPILRLRGVYFAMITLSLTEAVRLAFLNGGDLTKGATGIVNIPQPAGIQTPVAFYLLAACLLILGLLAVRRLATSRIGWVFRSLRQNEDLAASFGVDVARYRVVAFAFSCAMGGIAGSFFAVFHQNIYPASYSVQDSINFMLYCFLGGLDHVLGPVVGAFLLVIAFELLGELQQYQALLYGILMIVVMLFLPNGILSLELGRGDRR</sequence>
<gene>
    <name evidence="7" type="ORF">U1T56_07755</name>
</gene>
<dbReference type="EMBL" id="JBBLZC010000006">
    <property type="protein sequence ID" value="MEK0083041.1"/>
    <property type="molecule type" value="Genomic_DNA"/>
</dbReference>
<protein>
    <submittedName>
        <fullName evidence="7">Branched-chain amino acid ABC transporter permease</fullName>
    </submittedName>
</protein>
<feature type="transmembrane region" description="Helical" evidence="6">
    <location>
        <begin position="48"/>
        <end position="68"/>
    </location>
</feature>
<keyword evidence="4 6" id="KW-1133">Transmembrane helix</keyword>
<evidence type="ECO:0000256" key="5">
    <source>
        <dbReference type="ARBA" id="ARBA00023136"/>
    </source>
</evidence>
<keyword evidence="3 6" id="KW-0812">Transmembrane</keyword>
<feature type="transmembrane region" description="Helical" evidence="6">
    <location>
        <begin position="128"/>
        <end position="146"/>
    </location>
</feature>
<dbReference type="InterPro" id="IPR001851">
    <property type="entry name" value="ABC_transp_permease"/>
</dbReference>
<dbReference type="PANTHER" id="PTHR30482">
    <property type="entry name" value="HIGH-AFFINITY BRANCHED-CHAIN AMINO ACID TRANSPORT SYSTEM PERMEASE"/>
    <property type="match status" value="1"/>
</dbReference>
<feature type="transmembrane region" description="Helical" evidence="6">
    <location>
        <begin position="297"/>
        <end position="316"/>
    </location>
</feature>
<comment type="caution">
    <text evidence="7">The sequence shown here is derived from an EMBL/GenBank/DDBJ whole genome shotgun (WGS) entry which is preliminary data.</text>
</comment>
<reference evidence="7 8" key="1">
    <citation type="submission" date="2024-01" db="EMBL/GenBank/DDBJ databases">
        <title>Multi-omics insights into the function and evolution of sodium benzoate biodegradation pathways in Benzoatithermus flavus gen. nov., sp. nov. from hot spring.</title>
        <authorList>
            <person name="Hu C.-J."/>
            <person name="Li W.-J."/>
        </authorList>
    </citation>
    <scope>NUCLEOTIDE SEQUENCE [LARGE SCALE GENOMIC DNA]</scope>
    <source>
        <strain evidence="7 8">SYSU G07066</strain>
    </source>
</reference>
<dbReference type="InterPro" id="IPR043428">
    <property type="entry name" value="LivM-like"/>
</dbReference>
<dbReference type="Pfam" id="PF02653">
    <property type="entry name" value="BPD_transp_2"/>
    <property type="match status" value="1"/>
</dbReference>
<feature type="transmembrane region" description="Helical" evidence="6">
    <location>
        <begin position="99"/>
        <end position="121"/>
    </location>
</feature>
<evidence type="ECO:0000256" key="6">
    <source>
        <dbReference type="SAM" id="Phobius"/>
    </source>
</evidence>
<keyword evidence="2" id="KW-1003">Cell membrane</keyword>